<evidence type="ECO:0000313" key="10">
    <source>
        <dbReference type="RefSeq" id="XP_005103857.3"/>
    </source>
</evidence>
<dbReference type="InterPro" id="IPR005225">
    <property type="entry name" value="Small_GTP-bd"/>
</dbReference>
<keyword evidence="4 10" id="KW-0251">Elongation factor</keyword>
<dbReference type="CDD" id="cd03697">
    <property type="entry name" value="EFTU_II"/>
    <property type="match status" value="1"/>
</dbReference>
<evidence type="ECO:0000256" key="4">
    <source>
        <dbReference type="ARBA" id="ARBA00022768"/>
    </source>
</evidence>
<dbReference type="InterPro" id="IPR004160">
    <property type="entry name" value="Transl_elong_EFTu/EF1A_C"/>
</dbReference>
<feature type="region of interest" description="Disordered" evidence="7">
    <location>
        <begin position="512"/>
        <end position="531"/>
    </location>
</feature>
<keyword evidence="5" id="KW-0648">Protein biosynthesis</keyword>
<protein>
    <recommendedName>
        <fullName evidence="2">protein-synthesizing GTPase</fullName>
        <ecNumber evidence="2">3.6.5.3</ecNumber>
    </recommendedName>
</protein>
<dbReference type="InterPro" id="IPR009000">
    <property type="entry name" value="Transl_B-barrel_sf"/>
</dbReference>
<dbReference type="Proteomes" id="UP000694888">
    <property type="component" value="Unplaced"/>
</dbReference>
<dbReference type="NCBIfam" id="NF009372">
    <property type="entry name" value="PRK12735.1"/>
    <property type="match status" value="1"/>
</dbReference>
<feature type="compositionally biased region" description="Basic residues" evidence="7">
    <location>
        <begin position="519"/>
        <end position="531"/>
    </location>
</feature>
<dbReference type="Pfam" id="PF03144">
    <property type="entry name" value="GTP_EFTU_D2"/>
    <property type="match status" value="1"/>
</dbReference>
<dbReference type="PRINTS" id="PR00315">
    <property type="entry name" value="ELONGATNFCT"/>
</dbReference>
<dbReference type="PANTHER" id="PTHR43721:SF2">
    <property type="entry name" value="ELONGATION FACTOR TU, MITOCHONDRIAL"/>
    <property type="match status" value="1"/>
</dbReference>
<dbReference type="SUPFAM" id="SSF50447">
    <property type="entry name" value="Translation proteins"/>
    <property type="match status" value="1"/>
</dbReference>
<keyword evidence="9" id="KW-1185">Reference proteome</keyword>
<dbReference type="Gene3D" id="2.40.30.10">
    <property type="entry name" value="Translation factors"/>
    <property type="match status" value="2"/>
</dbReference>
<evidence type="ECO:0000256" key="7">
    <source>
        <dbReference type="SAM" id="MobiDB-lite"/>
    </source>
</evidence>
<dbReference type="NCBIfam" id="TIGR00231">
    <property type="entry name" value="small_GTP"/>
    <property type="match status" value="1"/>
</dbReference>
<evidence type="ECO:0000256" key="5">
    <source>
        <dbReference type="ARBA" id="ARBA00022917"/>
    </source>
</evidence>
<dbReference type="InterPro" id="IPR050055">
    <property type="entry name" value="EF-Tu_GTPase"/>
</dbReference>
<evidence type="ECO:0000256" key="2">
    <source>
        <dbReference type="ARBA" id="ARBA00011986"/>
    </source>
</evidence>
<dbReference type="GeneID" id="101856279"/>
<dbReference type="InterPro" id="IPR041709">
    <property type="entry name" value="EF-Tu_GTP-bd"/>
</dbReference>
<evidence type="ECO:0000256" key="1">
    <source>
        <dbReference type="ARBA" id="ARBA00007249"/>
    </source>
</evidence>
<dbReference type="Pfam" id="PF03143">
    <property type="entry name" value="GTP_EFTU_D3"/>
    <property type="match status" value="1"/>
</dbReference>
<dbReference type="Pfam" id="PF00009">
    <property type="entry name" value="GTP_EFTU"/>
    <property type="match status" value="1"/>
</dbReference>
<dbReference type="InterPro" id="IPR027417">
    <property type="entry name" value="P-loop_NTPase"/>
</dbReference>
<feature type="domain" description="Tr-type G" evidence="8">
    <location>
        <begin position="103"/>
        <end position="300"/>
    </location>
</feature>
<accession>A0ABM0JXH5</accession>
<dbReference type="PROSITE" id="PS51722">
    <property type="entry name" value="G_TR_2"/>
    <property type="match status" value="1"/>
</dbReference>
<dbReference type="PROSITE" id="PS00301">
    <property type="entry name" value="G_TR_1"/>
    <property type="match status" value="1"/>
</dbReference>
<evidence type="ECO:0000256" key="6">
    <source>
        <dbReference type="ARBA" id="ARBA00023134"/>
    </source>
</evidence>
<organism evidence="9 10">
    <name type="scientific">Aplysia californica</name>
    <name type="common">California sea hare</name>
    <dbReference type="NCBI Taxonomy" id="6500"/>
    <lineage>
        <taxon>Eukaryota</taxon>
        <taxon>Metazoa</taxon>
        <taxon>Spiralia</taxon>
        <taxon>Lophotrochozoa</taxon>
        <taxon>Mollusca</taxon>
        <taxon>Gastropoda</taxon>
        <taxon>Heterobranchia</taxon>
        <taxon>Euthyneura</taxon>
        <taxon>Tectipleura</taxon>
        <taxon>Aplysiida</taxon>
        <taxon>Aplysioidea</taxon>
        <taxon>Aplysiidae</taxon>
        <taxon>Aplysia</taxon>
    </lineage>
</organism>
<comment type="similarity">
    <text evidence="1">Belongs to the TRAFAC class translation factor GTPase superfamily. Classic translation factor GTPase family. EF-Tu/EF-1A subfamily.</text>
</comment>
<dbReference type="SUPFAM" id="SSF52540">
    <property type="entry name" value="P-loop containing nucleoside triphosphate hydrolases"/>
    <property type="match status" value="1"/>
</dbReference>
<dbReference type="RefSeq" id="XP_005103857.3">
    <property type="nucleotide sequence ID" value="XM_005103800.3"/>
</dbReference>
<name>A0ABM0JXH5_APLCA</name>
<dbReference type="InterPro" id="IPR031157">
    <property type="entry name" value="G_TR_CS"/>
</dbReference>
<gene>
    <name evidence="10" type="primary">LOC101856279</name>
</gene>
<dbReference type="InterPro" id="IPR000795">
    <property type="entry name" value="T_Tr_GTP-bd_dom"/>
</dbReference>
<reference evidence="10" key="1">
    <citation type="submission" date="2025-08" db="UniProtKB">
        <authorList>
            <consortium name="RefSeq"/>
        </authorList>
    </citation>
    <scope>IDENTIFICATION</scope>
</reference>
<sequence>MLISRLTTMAALMRKVVMPPCVLPKHIVRCLMTTKIEHMNICKSLFAIQDNCKSSSTYLTCAMISQCLTFSRMLSYSHPCQNKKGRSTESKSQIDKAGVVPRKPHCNVGTIGHVDHGKTTLTAAITKVLSETYSEENKFVSYDSIDRAPEERKRGITINSAHIEYVTPNRHYAHTDCPGHIDYVKNMITGASQMDGAVLVVAATDGTMPQTREHLLLAKQIGVKYIVVFINKADAVDNEMVELVEMEVREVMTEYGFDGENCPVVYGSALQALNGENSSLGKDKILELMKAVDNYFPTPERKLDEPFVLPIEKVVSVPGRGTVAVGTLKNGILRKGDAAEVVGFGNSVKTVVSDIQVFGKSLKECVAGENIGALLRGVKNDVIQRGMILGPPSSLTQCDAFKAQFYLLTQQEGGRARPITNNYIQMMYCNTWNISACVRLPEGTNMLMPGEATHGEVLLRLPMVISPGHRFTVRQNNITTLTGLVTEVLPPTELRIRGFNEEKQVTHVIQGNAQVTRSARMKRKKSNTSSS</sequence>
<dbReference type="PANTHER" id="PTHR43721">
    <property type="entry name" value="ELONGATION FACTOR TU-RELATED"/>
    <property type="match status" value="1"/>
</dbReference>
<dbReference type="NCBIfam" id="NF000766">
    <property type="entry name" value="PRK00049.1"/>
    <property type="match status" value="1"/>
</dbReference>
<dbReference type="CDD" id="cd01884">
    <property type="entry name" value="EF_Tu"/>
    <property type="match status" value="1"/>
</dbReference>
<evidence type="ECO:0000256" key="3">
    <source>
        <dbReference type="ARBA" id="ARBA00022741"/>
    </source>
</evidence>
<dbReference type="SUPFAM" id="SSF50465">
    <property type="entry name" value="EF-Tu/eEF-1alpha/eIF2-gamma C-terminal domain"/>
    <property type="match status" value="1"/>
</dbReference>
<dbReference type="InterPro" id="IPR009001">
    <property type="entry name" value="Transl_elong_EF1A/Init_IF2_C"/>
</dbReference>
<proteinExistence type="inferred from homology"/>
<evidence type="ECO:0000313" key="9">
    <source>
        <dbReference type="Proteomes" id="UP000694888"/>
    </source>
</evidence>
<dbReference type="InterPro" id="IPR004161">
    <property type="entry name" value="EFTu-like_2"/>
</dbReference>
<dbReference type="NCBIfam" id="NF009373">
    <property type="entry name" value="PRK12736.1"/>
    <property type="match status" value="1"/>
</dbReference>
<dbReference type="GO" id="GO:0003746">
    <property type="term" value="F:translation elongation factor activity"/>
    <property type="evidence" value="ECO:0007669"/>
    <property type="project" value="UniProtKB-KW"/>
</dbReference>
<dbReference type="Gene3D" id="3.40.50.300">
    <property type="entry name" value="P-loop containing nucleotide triphosphate hydrolases"/>
    <property type="match status" value="1"/>
</dbReference>
<dbReference type="InterPro" id="IPR033720">
    <property type="entry name" value="EFTU_2"/>
</dbReference>
<keyword evidence="6" id="KW-0342">GTP-binding</keyword>
<keyword evidence="3" id="KW-0547">Nucleotide-binding</keyword>
<evidence type="ECO:0000259" key="8">
    <source>
        <dbReference type="PROSITE" id="PS51722"/>
    </source>
</evidence>
<dbReference type="EC" id="3.6.5.3" evidence="2"/>